<protein>
    <submittedName>
        <fullName evidence="7">Phosphate-starvation-inducible PsiE family protein</fullName>
    </submittedName>
</protein>
<evidence type="ECO:0000256" key="3">
    <source>
        <dbReference type="ARBA" id="ARBA00022692"/>
    </source>
</evidence>
<reference evidence="7 8" key="1">
    <citation type="submission" date="2022-02" db="EMBL/GenBank/DDBJ databases">
        <authorList>
            <person name="Min J."/>
        </authorList>
    </citation>
    <scope>NUCLEOTIDE SEQUENCE [LARGE SCALE GENOMIC DNA]</scope>
    <source>
        <strain evidence="7 8">GR10-1</strain>
    </source>
</reference>
<sequence length="113" mass="12735">MFIFLLWVCANLFYRNFFSQSAGLGIGAIFFNVLLTMEIIETVKVFAKDHQNKLRIILLVGLIAVTRKILLLDAMHAEPMMEIATAVLVVALSLGYYLISRSGGRREVDTQQI</sequence>
<organism evidence="7 8">
    <name type="scientific">Niabella ginsengisoli</name>
    <dbReference type="NCBI Taxonomy" id="522298"/>
    <lineage>
        <taxon>Bacteria</taxon>
        <taxon>Pseudomonadati</taxon>
        <taxon>Bacteroidota</taxon>
        <taxon>Chitinophagia</taxon>
        <taxon>Chitinophagales</taxon>
        <taxon>Chitinophagaceae</taxon>
        <taxon>Niabella</taxon>
    </lineage>
</organism>
<keyword evidence="5 6" id="KW-0472">Membrane</keyword>
<dbReference type="Proteomes" id="UP001202248">
    <property type="component" value="Unassembled WGS sequence"/>
</dbReference>
<keyword evidence="3 6" id="KW-0812">Transmembrane</keyword>
<feature type="transmembrane region" description="Helical" evidence="6">
    <location>
        <begin position="12"/>
        <end position="35"/>
    </location>
</feature>
<comment type="subcellular location">
    <subcellularLocation>
        <location evidence="1">Cell membrane</location>
        <topology evidence="1">Multi-pass membrane protein</topology>
    </subcellularLocation>
</comment>
<comment type="caution">
    <text evidence="7">The sequence shown here is derived from an EMBL/GenBank/DDBJ whole genome shotgun (WGS) entry which is preliminary data.</text>
</comment>
<dbReference type="InterPro" id="IPR020948">
    <property type="entry name" value="P_starv_induced_PsiE-like"/>
</dbReference>
<evidence type="ECO:0000313" key="8">
    <source>
        <dbReference type="Proteomes" id="UP001202248"/>
    </source>
</evidence>
<keyword evidence="4 6" id="KW-1133">Transmembrane helix</keyword>
<keyword evidence="8" id="KW-1185">Reference proteome</keyword>
<dbReference type="RefSeq" id="WP_240831074.1">
    <property type="nucleotide sequence ID" value="NZ_JAKWBL010000003.1"/>
</dbReference>
<evidence type="ECO:0000256" key="5">
    <source>
        <dbReference type="ARBA" id="ARBA00023136"/>
    </source>
</evidence>
<gene>
    <name evidence="7" type="ORF">MKP09_16040</name>
</gene>
<evidence type="ECO:0000256" key="4">
    <source>
        <dbReference type="ARBA" id="ARBA00022989"/>
    </source>
</evidence>
<accession>A0ABS9SLQ4</accession>
<name>A0ABS9SLQ4_9BACT</name>
<evidence type="ECO:0000256" key="1">
    <source>
        <dbReference type="ARBA" id="ARBA00004651"/>
    </source>
</evidence>
<feature type="transmembrane region" description="Helical" evidence="6">
    <location>
        <begin position="56"/>
        <end position="77"/>
    </location>
</feature>
<proteinExistence type="predicted"/>
<dbReference type="Pfam" id="PF06146">
    <property type="entry name" value="PsiE"/>
    <property type="match status" value="1"/>
</dbReference>
<evidence type="ECO:0000313" key="7">
    <source>
        <dbReference type="EMBL" id="MCH5599311.1"/>
    </source>
</evidence>
<keyword evidence="2" id="KW-1003">Cell membrane</keyword>
<feature type="transmembrane region" description="Helical" evidence="6">
    <location>
        <begin position="83"/>
        <end position="99"/>
    </location>
</feature>
<evidence type="ECO:0000256" key="6">
    <source>
        <dbReference type="SAM" id="Phobius"/>
    </source>
</evidence>
<evidence type="ECO:0000256" key="2">
    <source>
        <dbReference type="ARBA" id="ARBA00022475"/>
    </source>
</evidence>
<dbReference type="EMBL" id="JAKWBL010000003">
    <property type="protein sequence ID" value="MCH5599311.1"/>
    <property type="molecule type" value="Genomic_DNA"/>
</dbReference>